<reference evidence="1" key="1">
    <citation type="journal article" date="2014" name="Front. Microbiol.">
        <title>High frequency of phylogenetically diverse reductive dehalogenase-homologous genes in deep subseafloor sedimentary metagenomes.</title>
        <authorList>
            <person name="Kawai M."/>
            <person name="Futagami T."/>
            <person name="Toyoda A."/>
            <person name="Takaki Y."/>
            <person name="Nishi S."/>
            <person name="Hori S."/>
            <person name="Arai W."/>
            <person name="Tsubouchi T."/>
            <person name="Morono Y."/>
            <person name="Uchiyama I."/>
            <person name="Ito T."/>
            <person name="Fujiyama A."/>
            <person name="Inagaki F."/>
            <person name="Takami H."/>
        </authorList>
    </citation>
    <scope>NUCLEOTIDE SEQUENCE</scope>
    <source>
        <strain evidence="1">Expedition CK06-06</strain>
    </source>
</reference>
<gene>
    <name evidence="1" type="ORF">S12H4_02666</name>
</gene>
<evidence type="ECO:0000313" key="1">
    <source>
        <dbReference type="EMBL" id="GAI67720.1"/>
    </source>
</evidence>
<proteinExistence type="predicted"/>
<sequence length="80" mass="9110">MVDEKTKATGKVKIISKREMPHYVSPGVVETLVEITYRTVDGYEGRISIPKKELTEARVREEIKKALAPIEKEIPEEITL</sequence>
<name>X1RX05_9ZZZZ</name>
<dbReference type="AlphaFoldDB" id="X1RX05"/>
<protein>
    <submittedName>
        <fullName evidence="1">Uncharacterized protein</fullName>
    </submittedName>
</protein>
<organism evidence="1">
    <name type="scientific">marine sediment metagenome</name>
    <dbReference type="NCBI Taxonomy" id="412755"/>
    <lineage>
        <taxon>unclassified sequences</taxon>
        <taxon>metagenomes</taxon>
        <taxon>ecological metagenomes</taxon>
    </lineage>
</organism>
<comment type="caution">
    <text evidence="1">The sequence shown here is derived from an EMBL/GenBank/DDBJ whole genome shotgun (WGS) entry which is preliminary data.</text>
</comment>
<dbReference type="EMBL" id="BARW01000678">
    <property type="protein sequence ID" value="GAI67720.1"/>
    <property type="molecule type" value="Genomic_DNA"/>
</dbReference>
<accession>X1RX05</accession>